<sequence>MIYSEKGITSFDAKRTNFIHQRNYSQILPNNYWVGESFRDLENHTVTKFLIILDDIETNTENLRLELNEFFKDKKDSYFLQSHPKFFDVMSKTASKGRSLKKLLDKWNIDPNRVISFGDADNDVSNFLITGYAVAMQNGSLKALENANDSVDNSKPTWLSDFVKDKLKASI</sequence>
<dbReference type="Gene3D" id="3.40.50.1000">
    <property type="entry name" value="HAD superfamily/HAD-like"/>
    <property type="match status" value="1"/>
</dbReference>
<dbReference type="EMBL" id="CP017813">
    <property type="protein sequence ID" value="APJ38470.1"/>
    <property type="molecule type" value="Genomic_DNA"/>
</dbReference>
<dbReference type="InterPro" id="IPR036412">
    <property type="entry name" value="HAD-like_sf"/>
</dbReference>
<dbReference type="KEGG" id="mpul:BLA55_02250"/>
<evidence type="ECO:0000256" key="1">
    <source>
        <dbReference type="ARBA" id="ARBA00001946"/>
    </source>
</evidence>
<dbReference type="GO" id="GO:0005829">
    <property type="term" value="C:cytosol"/>
    <property type="evidence" value="ECO:0007669"/>
    <property type="project" value="TreeGrafter"/>
</dbReference>
<comment type="cofactor">
    <cofactor evidence="1">
        <name>Mg(2+)</name>
        <dbReference type="ChEBI" id="CHEBI:18420"/>
    </cofactor>
</comment>
<protein>
    <recommendedName>
        <fullName evidence="4">Haloacid dehalogenase</fullName>
    </recommendedName>
</protein>
<dbReference type="AlphaFoldDB" id="A0A1L4FS81"/>
<accession>A0A1L4FS81</accession>
<dbReference type="Gene3D" id="3.30.1240.10">
    <property type="match status" value="1"/>
</dbReference>
<dbReference type="PANTHER" id="PTHR10000:SF8">
    <property type="entry name" value="HAD SUPERFAMILY HYDROLASE-LIKE, TYPE 3"/>
    <property type="match status" value="1"/>
</dbReference>
<reference evidence="3" key="1">
    <citation type="submission" date="2016-10" db="EMBL/GenBank/DDBJ databases">
        <authorList>
            <person name="Beylefeld A."/>
            <person name="Abolnik C."/>
        </authorList>
    </citation>
    <scope>NUCLEOTIDE SEQUENCE [LARGE SCALE GENOMIC DNA]</scope>
    <source>
        <strain evidence="3">B359_6</strain>
    </source>
</reference>
<keyword evidence="3" id="KW-1185">Reference proteome</keyword>
<dbReference type="Pfam" id="PF08282">
    <property type="entry name" value="Hydrolase_3"/>
    <property type="match status" value="1"/>
</dbReference>
<dbReference type="GO" id="GO:0000287">
    <property type="term" value="F:magnesium ion binding"/>
    <property type="evidence" value="ECO:0007669"/>
    <property type="project" value="TreeGrafter"/>
</dbReference>
<dbReference type="Proteomes" id="UP000184322">
    <property type="component" value="Chromosome"/>
</dbReference>
<proteinExistence type="predicted"/>
<name>A0A1L4FS81_9BACT</name>
<organism evidence="2 3">
    <name type="scientific">Mycoplasmopsis pullorum</name>
    <dbReference type="NCBI Taxonomy" id="48003"/>
    <lineage>
        <taxon>Bacteria</taxon>
        <taxon>Bacillati</taxon>
        <taxon>Mycoplasmatota</taxon>
        <taxon>Mycoplasmoidales</taxon>
        <taxon>Metamycoplasmataceae</taxon>
        <taxon>Mycoplasmopsis</taxon>
    </lineage>
</organism>
<evidence type="ECO:0000313" key="3">
    <source>
        <dbReference type="Proteomes" id="UP000184322"/>
    </source>
</evidence>
<dbReference type="STRING" id="48003.BLA55_02250"/>
<gene>
    <name evidence="2" type="ORF">BLA55_02250</name>
</gene>
<evidence type="ECO:0000313" key="2">
    <source>
        <dbReference type="EMBL" id="APJ38470.1"/>
    </source>
</evidence>
<dbReference type="PANTHER" id="PTHR10000">
    <property type="entry name" value="PHOSPHOSERINE PHOSPHATASE"/>
    <property type="match status" value="1"/>
</dbReference>
<dbReference type="SUPFAM" id="SSF56784">
    <property type="entry name" value="HAD-like"/>
    <property type="match status" value="1"/>
</dbReference>
<dbReference type="InterPro" id="IPR023214">
    <property type="entry name" value="HAD_sf"/>
</dbReference>
<evidence type="ECO:0008006" key="4">
    <source>
        <dbReference type="Google" id="ProtNLM"/>
    </source>
</evidence>
<dbReference type="GO" id="GO:0016791">
    <property type="term" value="F:phosphatase activity"/>
    <property type="evidence" value="ECO:0007669"/>
    <property type="project" value="TreeGrafter"/>
</dbReference>